<gene>
    <name evidence="3" type="ORF">TeGR_g6918</name>
</gene>
<keyword evidence="1" id="KW-0732">Signal</keyword>
<accession>A0ABQ6MKV9</accession>
<evidence type="ECO:0000259" key="2">
    <source>
        <dbReference type="PROSITE" id="PS50072"/>
    </source>
</evidence>
<evidence type="ECO:0000313" key="3">
    <source>
        <dbReference type="EMBL" id="GMI28280.1"/>
    </source>
</evidence>
<dbReference type="EMBL" id="BRYB01002963">
    <property type="protein sequence ID" value="GMI28280.1"/>
    <property type="molecule type" value="Genomic_DNA"/>
</dbReference>
<organism evidence="3 4">
    <name type="scientific">Tetraparma gracilis</name>
    <dbReference type="NCBI Taxonomy" id="2962635"/>
    <lineage>
        <taxon>Eukaryota</taxon>
        <taxon>Sar</taxon>
        <taxon>Stramenopiles</taxon>
        <taxon>Ochrophyta</taxon>
        <taxon>Bolidophyceae</taxon>
        <taxon>Parmales</taxon>
        <taxon>Triparmaceae</taxon>
        <taxon>Tetraparma</taxon>
    </lineage>
</organism>
<dbReference type="Gene3D" id="2.40.100.10">
    <property type="entry name" value="Cyclophilin-like"/>
    <property type="match status" value="1"/>
</dbReference>
<dbReference type="SUPFAM" id="SSF50891">
    <property type="entry name" value="Cyclophilin-like"/>
    <property type="match status" value="1"/>
</dbReference>
<reference evidence="3 4" key="1">
    <citation type="journal article" date="2023" name="Commun. Biol.">
        <title>Genome analysis of Parmales, the sister group of diatoms, reveals the evolutionary specialization of diatoms from phago-mixotrophs to photoautotrophs.</title>
        <authorList>
            <person name="Ban H."/>
            <person name="Sato S."/>
            <person name="Yoshikawa S."/>
            <person name="Yamada K."/>
            <person name="Nakamura Y."/>
            <person name="Ichinomiya M."/>
            <person name="Sato N."/>
            <person name="Blanc-Mathieu R."/>
            <person name="Endo H."/>
            <person name="Kuwata A."/>
            <person name="Ogata H."/>
        </authorList>
    </citation>
    <scope>NUCLEOTIDE SEQUENCE [LARGE SCALE GENOMIC DNA]</scope>
</reference>
<feature type="signal peptide" evidence="1">
    <location>
        <begin position="1"/>
        <end position="16"/>
    </location>
</feature>
<protein>
    <recommendedName>
        <fullName evidence="2">PPIase cyclophilin-type domain-containing protein</fullName>
    </recommendedName>
</protein>
<dbReference type="Proteomes" id="UP001165060">
    <property type="component" value="Unassembled WGS sequence"/>
</dbReference>
<evidence type="ECO:0000313" key="4">
    <source>
        <dbReference type="Proteomes" id="UP001165060"/>
    </source>
</evidence>
<feature type="chain" id="PRO_5046102665" description="PPIase cyclophilin-type domain-containing protein" evidence="1">
    <location>
        <begin position="17"/>
        <end position="289"/>
    </location>
</feature>
<sequence length="289" mass="30148">MHLWLFLLALAGLSNPLSHPPPTTRRAALTAATLPFLLRPLPSPAEALPPLPKVSSKLYLDVRIARSDGTFFTKPAASAPDPDPVFTGRLVLGVFGDVSPVCAAKFASFVAPPSSDLPSYASSTFPAVTLSPSGQSSLISAGAVNGLSLTSVLGGSALSFGETLLPANLWLEDRAASPPLPVDRPGLLLHRNLDALPAFQISTGADGGLAGGYTVFGTVLEGRDVLDRILEVGRYSTEAGPGVGGSEMFREQNQFFKGVAKSIGDSRVDKVFDGKLLRKVEVVRAGTLS</sequence>
<dbReference type="PROSITE" id="PS50072">
    <property type="entry name" value="CSA_PPIASE_2"/>
    <property type="match status" value="1"/>
</dbReference>
<name>A0ABQ6MKV9_9STRA</name>
<feature type="domain" description="PPIase cyclophilin-type" evidence="2">
    <location>
        <begin position="88"/>
        <end position="241"/>
    </location>
</feature>
<evidence type="ECO:0000256" key="1">
    <source>
        <dbReference type="SAM" id="SignalP"/>
    </source>
</evidence>
<proteinExistence type="predicted"/>
<comment type="caution">
    <text evidence="3">The sequence shown here is derived from an EMBL/GenBank/DDBJ whole genome shotgun (WGS) entry which is preliminary data.</text>
</comment>
<dbReference type="InterPro" id="IPR002130">
    <property type="entry name" value="Cyclophilin-type_PPIase_dom"/>
</dbReference>
<dbReference type="InterPro" id="IPR029000">
    <property type="entry name" value="Cyclophilin-like_dom_sf"/>
</dbReference>
<keyword evidence="4" id="KW-1185">Reference proteome</keyword>